<proteinExistence type="predicted"/>
<dbReference type="InterPro" id="IPR005135">
    <property type="entry name" value="Endo/exonuclease/phosphatase"/>
</dbReference>
<dbReference type="InterPro" id="IPR051916">
    <property type="entry name" value="GPI-anchor_lipid_remodeler"/>
</dbReference>
<dbReference type="AlphaFoldDB" id="A0A4R3LTI2"/>
<dbReference type="OrthoDB" id="3808618at2"/>
<evidence type="ECO:0000259" key="2">
    <source>
        <dbReference type="Pfam" id="PF03372"/>
    </source>
</evidence>
<dbReference type="RefSeq" id="WP_132032972.1">
    <property type="nucleotide sequence ID" value="NZ_SMAI01000010.1"/>
</dbReference>
<evidence type="ECO:0000256" key="1">
    <source>
        <dbReference type="SAM" id="MobiDB-lite"/>
    </source>
</evidence>
<feature type="region of interest" description="Disordered" evidence="1">
    <location>
        <begin position="1"/>
        <end position="23"/>
    </location>
</feature>
<dbReference type="Pfam" id="PF03372">
    <property type="entry name" value="Exo_endo_phos"/>
    <property type="match status" value="1"/>
</dbReference>
<feature type="compositionally biased region" description="Pro residues" evidence="1">
    <location>
        <begin position="1"/>
        <end position="12"/>
    </location>
</feature>
<reference evidence="3 4" key="1">
    <citation type="submission" date="2019-03" db="EMBL/GenBank/DDBJ databases">
        <title>Genomic Encyclopedia of Type Strains, Phase IV (KMG-IV): sequencing the most valuable type-strain genomes for metagenomic binning, comparative biology and taxonomic classification.</title>
        <authorList>
            <person name="Goeker M."/>
        </authorList>
    </citation>
    <scope>NUCLEOTIDE SEQUENCE [LARGE SCALE GENOMIC DNA]</scope>
    <source>
        <strain evidence="3 4">DSM 9035</strain>
    </source>
</reference>
<keyword evidence="3" id="KW-0269">Exonuclease</keyword>
<dbReference type="GO" id="GO:0004527">
    <property type="term" value="F:exonuclease activity"/>
    <property type="evidence" value="ECO:0007669"/>
    <property type="project" value="UniProtKB-KW"/>
</dbReference>
<keyword evidence="3" id="KW-0378">Hydrolase</keyword>
<dbReference type="EMBL" id="SMAI01000010">
    <property type="protein sequence ID" value="TCT03206.1"/>
    <property type="molecule type" value="Genomic_DNA"/>
</dbReference>
<dbReference type="GO" id="GO:0006506">
    <property type="term" value="P:GPI anchor biosynthetic process"/>
    <property type="evidence" value="ECO:0007669"/>
    <property type="project" value="TreeGrafter"/>
</dbReference>
<gene>
    <name evidence="3" type="ORF">EDC64_11069</name>
</gene>
<dbReference type="PANTHER" id="PTHR14859:SF15">
    <property type="entry name" value="ENDONUCLEASE_EXONUCLEASE_PHOSPHATASE DOMAIN-CONTAINING PROTEIN"/>
    <property type="match status" value="1"/>
</dbReference>
<dbReference type="Proteomes" id="UP000294664">
    <property type="component" value="Unassembled WGS sequence"/>
</dbReference>
<dbReference type="InterPro" id="IPR036691">
    <property type="entry name" value="Endo/exonu/phosph_ase_sf"/>
</dbReference>
<name>A0A4R3LTI2_9HYPH</name>
<protein>
    <submittedName>
        <fullName evidence="3">Endonuclease/exonuclease/phosphatase family metal-dependent hydrolase</fullName>
    </submittedName>
</protein>
<dbReference type="GO" id="GO:0004519">
    <property type="term" value="F:endonuclease activity"/>
    <property type="evidence" value="ECO:0007669"/>
    <property type="project" value="UniProtKB-KW"/>
</dbReference>
<dbReference type="GO" id="GO:0016020">
    <property type="term" value="C:membrane"/>
    <property type="evidence" value="ECO:0007669"/>
    <property type="project" value="GOC"/>
</dbReference>
<accession>A0A4R3LTI2</accession>
<dbReference type="SUPFAM" id="SSF56219">
    <property type="entry name" value="DNase I-like"/>
    <property type="match status" value="1"/>
</dbReference>
<keyword evidence="3" id="KW-0255">Endonuclease</keyword>
<organism evidence="3 4">
    <name type="scientific">Aquabacter spiritensis</name>
    <dbReference type="NCBI Taxonomy" id="933073"/>
    <lineage>
        <taxon>Bacteria</taxon>
        <taxon>Pseudomonadati</taxon>
        <taxon>Pseudomonadota</taxon>
        <taxon>Alphaproteobacteria</taxon>
        <taxon>Hyphomicrobiales</taxon>
        <taxon>Xanthobacteraceae</taxon>
        <taxon>Aquabacter</taxon>
    </lineage>
</organism>
<sequence>MPALPSAPPPPFRSDGAAAPQASPQATARLRIVTYNVRRCYGLDGRYAPGRIAEILAESAADVVALQELDVRRARSGGIDQAVAIASELRMNLHFHPAMRVVEELYGDAILSLLPLELKKAGPLPGTGGALRTEPRGALWVEARLAGTPVQIINTHFGLLARERLLQAEAIAGPDWLGHSACRGPTVLVGDLNSGPGSRAYRRIAAKLTDAQRANGRRPVPTFPTRWPILRIDHVFVGGGIGVERVATLRGGAARLASDHVPLCVDLTVPAAATSGPERSPENSEGAG</sequence>
<comment type="caution">
    <text evidence="3">The sequence shown here is derived from an EMBL/GenBank/DDBJ whole genome shotgun (WGS) entry which is preliminary data.</text>
</comment>
<dbReference type="Gene3D" id="3.60.10.10">
    <property type="entry name" value="Endonuclease/exonuclease/phosphatase"/>
    <property type="match status" value="1"/>
</dbReference>
<keyword evidence="4" id="KW-1185">Reference proteome</keyword>
<evidence type="ECO:0000313" key="4">
    <source>
        <dbReference type="Proteomes" id="UP000294664"/>
    </source>
</evidence>
<feature type="domain" description="Endonuclease/exonuclease/phosphatase" evidence="2">
    <location>
        <begin position="33"/>
        <end position="260"/>
    </location>
</feature>
<dbReference type="PANTHER" id="PTHR14859">
    <property type="entry name" value="CALCOFLUOR WHITE HYPERSENSITIVE PROTEIN PRECURSOR"/>
    <property type="match status" value="1"/>
</dbReference>
<keyword evidence="3" id="KW-0540">Nuclease</keyword>
<evidence type="ECO:0000313" key="3">
    <source>
        <dbReference type="EMBL" id="TCT03206.1"/>
    </source>
</evidence>